<proteinExistence type="predicted"/>
<dbReference type="AlphaFoldDB" id="A0A2W5USN3"/>
<evidence type="ECO:0000313" key="1">
    <source>
        <dbReference type="EMBL" id="PZR06294.1"/>
    </source>
</evidence>
<sequence length="125" mass="14468">MNVPVSKRFEGATPEQLAVLDRTHEVEHLSYDLWTLRITLTGKDVRAYVDFGGPVTFRVLDEGDLLEFWNDERPPGRIWEVLSGGWKDAMVHQHRHEHDREYMVLGQNDCVTVLTREPPTITVLD</sequence>
<evidence type="ECO:0000313" key="2">
    <source>
        <dbReference type="Proteomes" id="UP000249061"/>
    </source>
</evidence>
<gene>
    <name evidence="1" type="ORF">DI536_30640</name>
</gene>
<reference evidence="1 2" key="1">
    <citation type="submission" date="2017-08" db="EMBL/GenBank/DDBJ databases">
        <title>Infants hospitalized years apart are colonized by the same room-sourced microbial strains.</title>
        <authorList>
            <person name="Brooks B."/>
            <person name="Olm M.R."/>
            <person name="Firek B.A."/>
            <person name="Baker R."/>
            <person name="Thomas B.C."/>
            <person name="Morowitz M.J."/>
            <person name="Banfield J.F."/>
        </authorList>
    </citation>
    <scope>NUCLEOTIDE SEQUENCE [LARGE SCALE GENOMIC DNA]</scope>
    <source>
        <strain evidence="1">S2_003_000_R2_14</strain>
    </source>
</reference>
<comment type="caution">
    <text evidence="1">The sequence shown here is derived from an EMBL/GenBank/DDBJ whole genome shotgun (WGS) entry which is preliminary data.</text>
</comment>
<organism evidence="1 2">
    <name type="scientific">Archangium gephyra</name>
    <dbReference type="NCBI Taxonomy" id="48"/>
    <lineage>
        <taxon>Bacteria</taxon>
        <taxon>Pseudomonadati</taxon>
        <taxon>Myxococcota</taxon>
        <taxon>Myxococcia</taxon>
        <taxon>Myxococcales</taxon>
        <taxon>Cystobacterineae</taxon>
        <taxon>Archangiaceae</taxon>
        <taxon>Archangium</taxon>
    </lineage>
</organism>
<dbReference type="EMBL" id="QFQP01000039">
    <property type="protein sequence ID" value="PZR06294.1"/>
    <property type="molecule type" value="Genomic_DNA"/>
</dbReference>
<name>A0A2W5USN3_9BACT</name>
<accession>A0A2W5USN3</accession>
<protein>
    <submittedName>
        <fullName evidence="1">Uncharacterized protein</fullName>
    </submittedName>
</protein>
<dbReference type="Proteomes" id="UP000249061">
    <property type="component" value="Unassembled WGS sequence"/>
</dbReference>